<evidence type="ECO:0000313" key="3">
    <source>
        <dbReference type="Proteomes" id="UP000285517"/>
    </source>
</evidence>
<reference evidence="2 3" key="1">
    <citation type="submission" date="2019-01" db="EMBL/GenBank/DDBJ databases">
        <title>Complete genome sequencing of Aequorivita sp. H23M31.</title>
        <authorList>
            <person name="Bae J.-W."/>
        </authorList>
    </citation>
    <scope>NUCLEOTIDE SEQUENCE [LARGE SCALE GENOMIC DNA]</scope>
    <source>
        <strain evidence="2 3">H23M31</strain>
    </source>
</reference>
<dbReference type="PROSITE" id="PS50042">
    <property type="entry name" value="CNMP_BINDING_3"/>
    <property type="match status" value="1"/>
</dbReference>
<dbReference type="InterPro" id="IPR014710">
    <property type="entry name" value="RmlC-like_jellyroll"/>
</dbReference>
<dbReference type="Proteomes" id="UP000285517">
    <property type="component" value="Chromosome"/>
</dbReference>
<organism evidence="2 3">
    <name type="scientific">Aequorivita ciconiae</name>
    <dbReference type="NCBI Taxonomy" id="2494375"/>
    <lineage>
        <taxon>Bacteria</taxon>
        <taxon>Pseudomonadati</taxon>
        <taxon>Bacteroidota</taxon>
        <taxon>Flavobacteriia</taxon>
        <taxon>Flavobacteriales</taxon>
        <taxon>Flavobacteriaceae</taxon>
        <taxon>Aequorivita</taxon>
    </lineage>
</organism>
<dbReference type="EMBL" id="CP034951">
    <property type="protein sequence ID" value="QAA81027.1"/>
    <property type="molecule type" value="Genomic_DNA"/>
</dbReference>
<sequence>MQNNDLEKNFRSYLTNMAGISEAHSDTLYESLEKADFPKGEMLLREGEVCRHSFFVEEGLLRSYTLGEDGKEHLIQFAPENWFIVDRGSVYFKDTSEIYIEAIEDSKVVLLDKNFMDRATQLDENFRKFNEKLLHNHIRHIQQRLNLLLSASAENRYLSFIETYPDLLLRVPQWMIASYLGITPESLSRVRKELAHRNS</sequence>
<dbReference type="Gene3D" id="2.60.120.10">
    <property type="entry name" value="Jelly Rolls"/>
    <property type="match status" value="1"/>
</dbReference>
<dbReference type="SMART" id="SM00100">
    <property type="entry name" value="cNMP"/>
    <property type="match status" value="1"/>
</dbReference>
<keyword evidence="3" id="KW-1185">Reference proteome</keyword>
<dbReference type="SUPFAM" id="SSF51206">
    <property type="entry name" value="cAMP-binding domain-like"/>
    <property type="match status" value="1"/>
</dbReference>
<accession>A0A410G189</accession>
<dbReference type="OrthoDB" id="1092431at2"/>
<protein>
    <submittedName>
        <fullName evidence="2">Crp/Fnr family transcriptional regulator</fullName>
    </submittedName>
</protein>
<evidence type="ECO:0000313" key="2">
    <source>
        <dbReference type="EMBL" id="QAA81027.1"/>
    </source>
</evidence>
<dbReference type="InterPro" id="IPR018490">
    <property type="entry name" value="cNMP-bd_dom_sf"/>
</dbReference>
<proteinExistence type="predicted"/>
<feature type="domain" description="Cyclic nucleotide-binding" evidence="1">
    <location>
        <begin position="16"/>
        <end position="118"/>
    </location>
</feature>
<dbReference type="Pfam" id="PF00027">
    <property type="entry name" value="cNMP_binding"/>
    <property type="match status" value="1"/>
</dbReference>
<name>A0A410G189_9FLAO</name>
<dbReference type="CDD" id="cd00038">
    <property type="entry name" value="CAP_ED"/>
    <property type="match status" value="1"/>
</dbReference>
<dbReference type="InterPro" id="IPR000595">
    <property type="entry name" value="cNMP-bd_dom"/>
</dbReference>
<gene>
    <name evidence="2" type="ORF">EI546_04475</name>
</gene>
<dbReference type="KEGG" id="aev:EI546_04475"/>
<evidence type="ECO:0000259" key="1">
    <source>
        <dbReference type="PROSITE" id="PS50042"/>
    </source>
</evidence>
<dbReference type="AlphaFoldDB" id="A0A410G189"/>